<evidence type="ECO:0000256" key="3">
    <source>
        <dbReference type="ARBA" id="ARBA00022793"/>
    </source>
</evidence>
<dbReference type="InterPro" id="IPR015424">
    <property type="entry name" value="PyrdxlP-dep_Trfase"/>
</dbReference>
<evidence type="ECO:0000256" key="2">
    <source>
        <dbReference type="ARBA" id="ARBA00010671"/>
    </source>
</evidence>
<comment type="cofactor">
    <cofactor evidence="1">
        <name>pyridoxal 5'-phosphate</name>
        <dbReference type="ChEBI" id="CHEBI:597326"/>
    </cofactor>
</comment>
<keyword evidence="5" id="KW-0456">Lyase</keyword>
<dbReference type="GO" id="GO:0016831">
    <property type="term" value="F:carboxy-lyase activity"/>
    <property type="evidence" value="ECO:0007669"/>
    <property type="project" value="UniProtKB-KW"/>
</dbReference>
<dbReference type="OrthoDB" id="9815233at2"/>
<dbReference type="EMBL" id="CP041666">
    <property type="protein sequence ID" value="QDP38803.1"/>
    <property type="molecule type" value="Genomic_DNA"/>
</dbReference>
<keyword evidence="4" id="KW-0663">Pyridoxal phosphate</keyword>
<organism evidence="8 9">
    <name type="scientific">Radiobacillus deserti</name>
    <dbReference type="NCBI Taxonomy" id="2594883"/>
    <lineage>
        <taxon>Bacteria</taxon>
        <taxon>Bacillati</taxon>
        <taxon>Bacillota</taxon>
        <taxon>Bacilli</taxon>
        <taxon>Bacillales</taxon>
        <taxon>Bacillaceae</taxon>
        <taxon>Radiobacillus</taxon>
    </lineage>
</organism>
<sequence length="476" mass="53316">MNQSETPLFDRLLSYSGEQPHSFHVPGHKNGLIFSSKGIHSYKNLLSIDATEINGLDDLHAPTGVIADAQKLAADWFGVEHTHFLIGGSTVGNIAMILATCSEGDKILVQRNCHKSVLSGIELAGAQPIFLAPDYEESVHRYTSPSLWTIQEGLEKHPDCKALFLTYPDYFGTTYDLERIITYVHTRNIPVLIDEAHGVHFSIGQEFPKSALKAGADAVVQSAHKMAPAMTMGSYLHVQSEYVLNDRIKYYLNMVQSSSPSYPIMASLDLSRHFLANLTTVELNQVMESVRQFRSQLERLEVGKVLLADDPLKITLDLSEMGYSTHQVSRLFEQNQVYPELTTDTQILFVHGLAPISDWEALLHRLDSIKSQLINLVQHDTIEVIRVPQVPIQALNLTYREMKKRDQQFVGLRNAVGQICAENIVPYPPGIPLVLKGERISPSHVDMIQYLLDKGISFQNSEINEKILVFSDIKGE</sequence>
<proteinExistence type="inferred from homology"/>
<accession>A0A516KBM3</accession>
<gene>
    <name evidence="8" type="ORF">FN924_00230</name>
</gene>
<dbReference type="Pfam" id="PF01276">
    <property type="entry name" value="OKR_DC_1"/>
    <property type="match status" value="1"/>
</dbReference>
<dbReference type="GO" id="GO:0008483">
    <property type="term" value="F:transaminase activity"/>
    <property type="evidence" value="ECO:0007669"/>
    <property type="project" value="UniProtKB-KW"/>
</dbReference>
<keyword evidence="8" id="KW-0808">Transferase</keyword>
<dbReference type="RefSeq" id="WP_143891556.1">
    <property type="nucleotide sequence ID" value="NZ_CP041666.1"/>
</dbReference>
<dbReference type="InterPro" id="IPR008286">
    <property type="entry name" value="Prn/Lys/Arg_de-COase_C"/>
</dbReference>
<evidence type="ECO:0000256" key="4">
    <source>
        <dbReference type="ARBA" id="ARBA00022898"/>
    </source>
</evidence>
<comment type="similarity">
    <text evidence="2">Belongs to the Orn/Lys/Arg decarboxylase class-I family.</text>
</comment>
<dbReference type="Pfam" id="PF03711">
    <property type="entry name" value="OKR_DC_1_C"/>
    <property type="match status" value="1"/>
</dbReference>
<dbReference type="Gene3D" id="3.40.640.10">
    <property type="entry name" value="Type I PLP-dependent aspartate aminotransferase-like (Major domain)"/>
    <property type="match status" value="1"/>
</dbReference>
<keyword evidence="3" id="KW-0210">Decarboxylase</keyword>
<dbReference type="Proteomes" id="UP000315215">
    <property type="component" value="Chromosome"/>
</dbReference>
<dbReference type="InterPro" id="IPR000310">
    <property type="entry name" value="Orn/Lys/Arg_deCO2ase_major_dom"/>
</dbReference>
<evidence type="ECO:0000259" key="7">
    <source>
        <dbReference type="Pfam" id="PF03711"/>
    </source>
</evidence>
<evidence type="ECO:0000256" key="5">
    <source>
        <dbReference type="ARBA" id="ARBA00023239"/>
    </source>
</evidence>
<evidence type="ECO:0000313" key="8">
    <source>
        <dbReference type="EMBL" id="QDP38803.1"/>
    </source>
</evidence>
<dbReference type="InterPro" id="IPR036633">
    <property type="entry name" value="Prn/Lys/Arg_de-COase_C_sf"/>
</dbReference>
<dbReference type="CDD" id="cd00615">
    <property type="entry name" value="Orn_deC_like"/>
    <property type="match status" value="1"/>
</dbReference>
<dbReference type="SUPFAM" id="SSF53383">
    <property type="entry name" value="PLP-dependent transferases"/>
    <property type="match status" value="1"/>
</dbReference>
<dbReference type="KEGG" id="aqt:FN924_00230"/>
<protein>
    <submittedName>
        <fullName evidence="8">Aminotransferase class I/II-fold pyridoxal phosphate-dependent enzyme</fullName>
    </submittedName>
</protein>
<reference evidence="8 9" key="1">
    <citation type="submission" date="2019-07" db="EMBL/GenBank/DDBJ databases">
        <authorList>
            <person name="Li J."/>
        </authorList>
    </citation>
    <scope>NUCLEOTIDE SEQUENCE [LARGE SCALE GENOMIC DNA]</scope>
    <source>
        <strain evidence="8 9">TKL69</strain>
    </source>
</reference>
<keyword evidence="8" id="KW-0032">Aminotransferase</keyword>
<dbReference type="InterPro" id="IPR015421">
    <property type="entry name" value="PyrdxlP-dep_Trfase_major"/>
</dbReference>
<dbReference type="Gene3D" id="3.90.105.10">
    <property type="entry name" value="Molybdopterin biosynthesis moea protein, domain 2"/>
    <property type="match status" value="1"/>
</dbReference>
<dbReference type="PANTHER" id="PTHR43277:SF3">
    <property type="entry name" value="DECARBOXYLASE, PUTATIVE-RELATED"/>
    <property type="match status" value="1"/>
</dbReference>
<dbReference type="AlphaFoldDB" id="A0A516KBM3"/>
<name>A0A516KBM3_9BACI</name>
<dbReference type="SUPFAM" id="SSF55904">
    <property type="entry name" value="Ornithine decarboxylase C-terminal domain"/>
    <property type="match status" value="1"/>
</dbReference>
<evidence type="ECO:0000259" key="6">
    <source>
        <dbReference type="Pfam" id="PF01276"/>
    </source>
</evidence>
<dbReference type="InterPro" id="IPR052357">
    <property type="entry name" value="Orn_Lys_Arg_decarboxylase-I"/>
</dbReference>
<keyword evidence="9" id="KW-1185">Reference proteome</keyword>
<dbReference type="PANTHER" id="PTHR43277">
    <property type="entry name" value="ARGININE DECARBOXYLASE"/>
    <property type="match status" value="1"/>
</dbReference>
<evidence type="ECO:0000313" key="9">
    <source>
        <dbReference type="Proteomes" id="UP000315215"/>
    </source>
</evidence>
<feature type="domain" description="Orn/Lys/Arg decarboxylases family 1 pyridoxal-P attachment site" evidence="6">
    <location>
        <begin position="6"/>
        <end position="307"/>
    </location>
</feature>
<feature type="domain" description="Orn/Lys/Arg decarboxylase C-terminal" evidence="7">
    <location>
        <begin position="394"/>
        <end position="452"/>
    </location>
</feature>
<evidence type="ECO:0000256" key="1">
    <source>
        <dbReference type="ARBA" id="ARBA00001933"/>
    </source>
</evidence>